<feature type="compositionally biased region" description="Basic and acidic residues" evidence="10">
    <location>
        <begin position="282"/>
        <end position="293"/>
    </location>
</feature>
<keyword evidence="5 11" id="KW-0812">Transmembrane</keyword>
<dbReference type="WBParaSite" id="MBELARI_LOCUS14836">
    <property type="protein sequence ID" value="MBELARI_LOCUS14836"/>
    <property type="gene ID" value="MBELARI_LOCUS14836"/>
</dbReference>
<feature type="transmembrane region" description="Helical" evidence="11">
    <location>
        <begin position="20"/>
        <end position="44"/>
    </location>
</feature>
<keyword evidence="7" id="KW-0333">Golgi apparatus</keyword>
<evidence type="ECO:0000256" key="1">
    <source>
        <dbReference type="ARBA" id="ARBA00002620"/>
    </source>
</evidence>
<evidence type="ECO:0000256" key="2">
    <source>
        <dbReference type="ARBA" id="ARBA00004167"/>
    </source>
</evidence>
<sequence>MSMTDEEAKDPPAVQQSFLIFDGASLLYVLTIFLTTIIIMGIFAKRQIVRHRVNFSRKVPEVRLKAIAPKKVCDRVNEKLEQVQKLRQSYLPKLTDCLAIQSHNKKPYLQRMIALDEITMGIDDTMTRINTDYARLPGETTYKYLLRLKKDVLPGLSIALVQRIAYLHESARYRPERFDVPELMELRSLLAQFLKIVNSNGSKITPQTPEKTPKGPLSQWRVIGSGNKRQRRTPFGGSDGGRLLVQSGYVTNNRGAGIEEQIALLPIGSSSTEATPKKHVRHQSDMPQRSKEI</sequence>
<comment type="subcellular location">
    <subcellularLocation>
        <location evidence="4">Golgi apparatus</location>
    </subcellularLocation>
    <subcellularLocation>
        <location evidence="2">Membrane</location>
        <topology evidence="2">Single-pass membrane protein</topology>
    </subcellularLocation>
    <subcellularLocation>
        <location evidence="3">Mitochondrion</location>
    </subcellularLocation>
</comment>
<accession>A0AAF3ELK1</accession>
<dbReference type="GO" id="GO:0005794">
    <property type="term" value="C:Golgi apparatus"/>
    <property type="evidence" value="ECO:0007669"/>
    <property type="project" value="UniProtKB-SubCell"/>
</dbReference>
<dbReference type="InterPro" id="IPR010876">
    <property type="entry name" value="C1orf43"/>
</dbReference>
<proteinExistence type="predicted"/>
<organism evidence="12 13">
    <name type="scientific">Mesorhabditis belari</name>
    <dbReference type="NCBI Taxonomy" id="2138241"/>
    <lineage>
        <taxon>Eukaryota</taxon>
        <taxon>Metazoa</taxon>
        <taxon>Ecdysozoa</taxon>
        <taxon>Nematoda</taxon>
        <taxon>Chromadorea</taxon>
        <taxon>Rhabditida</taxon>
        <taxon>Rhabditina</taxon>
        <taxon>Rhabditomorpha</taxon>
        <taxon>Rhabditoidea</taxon>
        <taxon>Rhabditidae</taxon>
        <taxon>Mesorhabditinae</taxon>
        <taxon>Mesorhabditis</taxon>
    </lineage>
</organism>
<feature type="region of interest" description="Disordered" evidence="10">
    <location>
        <begin position="268"/>
        <end position="293"/>
    </location>
</feature>
<keyword evidence="12" id="KW-1185">Reference proteome</keyword>
<evidence type="ECO:0000256" key="5">
    <source>
        <dbReference type="ARBA" id="ARBA00022692"/>
    </source>
</evidence>
<dbReference type="GO" id="GO:0005739">
    <property type="term" value="C:mitochondrion"/>
    <property type="evidence" value="ECO:0007669"/>
    <property type="project" value="UniProtKB-SubCell"/>
</dbReference>
<name>A0AAF3ELK1_9BILA</name>
<keyword evidence="6 11" id="KW-1133">Transmembrane helix</keyword>
<evidence type="ECO:0000256" key="8">
    <source>
        <dbReference type="ARBA" id="ARBA00023128"/>
    </source>
</evidence>
<evidence type="ECO:0000256" key="7">
    <source>
        <dbReference type="ARBA" id="ARBA00023034"/>
    </source>
</evidence>
<reference evidence="13 14" key="1">
    <citation type="submission" date="2024-02" db="UniProtKB">
        <authorList>
            <consortium name="WormBaseParasite"/>
        </authorList>
    </citation>
    <scope>IDENTIFICATION</scope>
</reference>
<evidence type="ECO:0000313" key="13">
    <source>
        <dbReference type="WBParaSite" id="MBELARI_LOCUS14836"/>
    </source>
</evidence>
<protein>
    <submittedName>
        <fullName evidence="13 14">Uncharacterized protein</fullName>
    </submittedName>
</protein>
<dbReference type="Pfam" id="PF07406">
    <property type="entry name" value="NICE-3"/>
    <property type="match status" value="1"/>
</dbReference>
<dbReference type="PANTHER" id="PTHR21425:SF2">
    <property type="entry name" value="PROTEIN C1ORF43"/>
    <property type="match status" value="1"/>
</dbReference>
<evidence type="ECO:0000256" key="4">
    <source>
        <dbReference type="ARBA" id="ARBA00004555"/>
    </source>
</evidence>
<keyword evidence="9 11" id="KW-0472">Membrane</keyword>
<evidence type="ECO:0000313" key="12">
    <source>
        <dbReference type="Proteomes" id="UP000887575"/>
    </source>
</evidence>
<evidence type="ECO:0000313" key="14">
    <source>
        <dbReference type="WBParaSite" id="MBELARI_LOCUS20678"/>
    </source>
</evidence>
<dbReference type="AlphaFoldDB" id="A0AAF3ELK1"/>
<dbReference type="GO" id="GO:0016020">
    <property type="term" value="C:membrane"/>
    <property type="evidence" value="ECO:0007669"/>
    <property type="project" value="UniProtKB-SubCell"/>
</dbReference>
<dbReference type="WBParaSite" id="MBELARI_LOCUS20678">
    <property type="protein sequence ID" value="MBELARI_LOCUS20678"/>
    <property type="gene ID" value="MBELARI_LOCUS20678"/>
</dbReference>
<dbReference type="PANTHER" id="PTHR21425">
    <property type="entry name" value="NICE-3"/>
    <property type="match status" value="1"/>
</dbReference>
<keyword evidence="8" id="KW-0496">Mitochondrion</keyword>
<dbReference type="Proteomes" id="UP000887575">
    <property type="component" value="Unassembled WGS sequence"/>
</dbReference>
<evidence type="ECO:0000256" key="6">
    <source>
        <dbReference type="ARBA" id="ARBA00022989"/>
    </source>
</evidence>
<evidence type="ECO:0000256" key="10">
    <source>
        <dbReference type="SAM" id="MobiDB-lite"/>
    </source>
</evidence>
<comment type="function">
    <text evidence="1">General regulator of phagocytosis. Required to uptake Gram negative bacterium by macrophages.</text>
</comment>
<evidence type="ECO:0000256" key="3">
    <source>
        <dbReference type="ARBA" id="ARBA00004173"/>
    </source>
</evidence>
<evidence type="ECO:0000256" key="9">
    <source>
        <dbReference type="ARBA" id="ARBA00023136"/>
    </source>
</evidence>
<evidence type="ECO:0000256" key="11">
    <source>
        <dbReference type="SAM" id="Phobius"/>
    </source>
</evidence>